<dbReference type="AlphaFoldDB" id="A0A8S9PQ85"/>
<dbReference type="Pfam" id="PF00646">
    <property type="entry name" value="F-box"/>
    <property type="match status" value="1"/>
</dbReference>
<dbReference type="PANTHER" id="PTHR24414:SF23">
    <property type="entry name" value="F-BOX_KELCH-REPEAT PROTEIN SKIP6"/>
    <property type="match status" value="1"/>
</dbReference>
<dbReference type="SMART" id="SM00256">
    <property type="entry name" value="FBOX"/>
    <property type="match status" value="1"/>
</dbReference>
<protein>
    <recommendedName>
        <fullName evidence="1">F-box domain-containing protein</fullName>
    </recommendedName>
</protein>
<dbReference type="CDD" id="cd22152">
    <property type="entry name" value="F-box_AtAFR-like"/>
    <property type="match status" value="1"/>
</dbReference>
<dbReference type="Proteomes" id="UP000712600">
    <property type="component" value="Unassembled WGS sequence"/>
</dbReference>
<evidence type="ECO:0000313" key="3">
    <source>
        <dbReference type="Proteomes" id="UP000712600"/>
    </source>
</evidence>
<gene>
    <name evidence="2" type="ORF">F2Q69_00049524</name>
</gene>
<organism evidence="2 3">
    <name type="scientific">Brassica cretica</name>
    <name type="common">Mustard</name>
    <dbReference type="NCBI Taxonomy" id="69181"/>
    <lineage>
        <taxon>Eukaryota</taxon>
        <taxon>Viridiplantae</taxon>
        <taxon>Streptophyta</taxon>
        <taxon>Embryophyta</taxon>
        <taxon>Tracheophyta</taxon>
        <taxon>Spermatophyta</taxon>
        <taxon>Magnoliopsida</taxon>
        <taxon>eudicotyledons</taxon>
        <taxon>Gunneridae</taxon>
        <taxon>Pentapetalae</taxon>
        <taxon>rosids</taxon>
        <taxon>malvids</taxon>
        <taxon>Brassicales</taxon>
        <taxon>Brassicaceae</taxon>
        <taxon>Brassiceae</taxon>
        <taxon>Brassica</taxon>
    </lineage>
</organism>
<dbReference type="PROSITE" id="PS50181">
    <property type="entry name" value="FBOX"/>
    <property type="match status" value="1"/>
</dbReference>
<dbReference type="PANTHER" id="PTHR24414">
    <property type="entry name" value="F-BOX/KELCH-REPEAT PROTEIN SKIP4"/>
    <property type="match status" value="1"/>
</dbReference>
<sequence length="105" mass="12357">MTEFIEFTRVHILDLPHDLLLNCLARVSRLYYPTLCLVSKRFRSPITSLELYQTRALLGHTESCLYLCLRFRRSEQEVYGKLEWCEVVLKVPKSCCLLEFLAVDV</sequence>
<evidence type="ECO:0000259" key="1">
    <source>
        <dbReference type="PROSITE" id="PS50181"/>
    </source>
</evidence>
<proteinExistence type="predicted"/>
<feature type="domain" description="F-box" evidence="1">
    <location>
        <begin position="9"/>
        <end position="55"/>
    </location>
</feature>
<name>A0A8S9PQ85_BRACR</name>
<accession>A0A8S9PQ85</accession>
<dbReference type="InterPro" id="IPR001810">
    <property type="entry name" value="F-box_dom"/>
</dbReference>
<dbReference type="EMBL" id="QGKX02001347">
    <property type="protein sequence ID" value="KAF3523334.1"/>
    <property type="molecule type" value="Genomic_DNA"/>
</dbReference>
<dbReference type="InterPro" id="IPR050354">
    <property type="entry name" value="F-box/kelch-repeat_ARATH"/>
</dbReference>
<evidence type="ECO:0000313" key="2">
    <source>
        <dbReference type="EMBL" id="KAF3523334.1"/>
    </source>
</evidence>
<comment type="caution">
    <text evidence="2">The sequence shown here is derived from an EMBL/GenBank/DDBJ whole genome shotgun (WGS) entry which is preliminary data.</text>
</comment>
<reference evidence="2" key="1">
    <citation type="submission" date="2019-12" db="EMBL/GenBank/DDBJ databases">
        <title>Genome sequencing and annotation of Brassica cretica.</title>
        <authorList>
            <person name="Studholme D.J."/>
            <person name="Sarris P."/>
        </authorList>
    </citation>
    <scope>NUCLEOTIDE SEQUENCE</scope>
    <source>
        <strain evidence="2">PFS-109/04</strain>
        <tissue evidence="2">Leaf</tissue>
    </source>
</reference>